<dbReference type="EMBL" id="FYEZ01000002">
    <property type="protein sequence ID" value="SNC71558.1"/>
    <property type="molecule type" value="Genomic_DNA"/>
</dbReference>
<dbReference type="AlphaFoldDB" id="A0A212TZZ3"/>
<organism evidence="1 2">
    <name type="scientific">Kytococcus aerolatus</name>
    <dbReference type="NCBI Taxonomy" id="592308"/>
    <lineage>
        <taxon>Bacteria</taxon>
        <taxon>Bacillati</taxon>
        <taxon>Actinomycetota</taxon>
        <taxon>Actinomycetes</taxon>
        <taxon>Micrococcales</taxon>
        <taxon>Kytococcaceae</taxon>
        <taxon>Kytococcus</taxon>
    </lineage>
</organism>
<protein>
    <submittedName>
        <fullName evidence="1">Uncharacterized protein</fullName>
    </submittedName>
</protein>
<dbReference type="Proteomes" id="UP000198122">
    <property type="component" value="Unassembled WGS sequence"/>
</dbReference>
<evidence type="ECO:0000313" key="2">
    <source>
        <dbReference type="Proteomes" id="UP000198122"/>
    </source>
</evidence>
<proteinExistence type="predicted"/>
<accession>A0A212TZZ3</accession>
<name>A0A212TZZ3_9MICO</name>
<keyword evidence="2" id="KW-1185">Reference proteome</keyword>
<evidence type="ECO:0000313" key="1">
    <source>
        <dbReference type="EMBL" id="SNC71558.1"/>
    </source>
</evidence>
<sequence length="124" mass="13482">MTADMGAPPGNGENRGAVEENILGAASGPLTHHDDTASEADLLALADYAWRSDVLVLVAVRNRAGRWRREPFLSLTGARNRYLKARRNGLEAVMLTCELKVTHGHTEALERLQNAEFESGGDGR</sequence>
<reference evidence="1 2" key="1">
    <citation type="submission" date="2017-06" db="EMBL/GenBank/DDBJ databases">
        <authorList>
            <person name="Kim H.J."/>
            <person name="Triplett B.A."/>
        </authorList>
    </citation>
    <scope>NUCLEOTIDE SEQUENCE [LARGE SCALE GENOMIC DNA]</scope>
    <source>
        <strain evidence="1 2">DSM 22179</strain>
    </source>
</reference>
<gene>
    <name evidence="1" type="ORF">SAMN05445756_1537</name>
</gene>